<dbReference type="SMART" id="SM00881">
    <property type="entry name" value="CoA_binding"/>
    <property type="match status" value="1"/>
</dbReference>
<feature type="domain" description="CoA-binding" evidence="4">
    <location>
        <begin position="2"/>
        <end position="99"/>
    </location>
</feature>
<evidence type="ECO:0000256" key="3">
    <source>
        <dbReference type="PIRSR" id="PIRSR001553-1"/>
    </source>
</evidence>
<dbReference type="RefSeq" id="WP_124145613.1">
    <property type="nucleotide sequence ID" value="NZ_CAWOKI010000105.1"/>
</dbReference>
<accession>A0A3N6PF92</accession>
<dbReference type="SUPFAM" id="SSF51735">
    <property type="entry name" value="NAD(P)-binding Rossmann-fold domains"/>
    <property type="match status" value="1"/>
</dbReference>
<dbReference type="InterPro" id="IPR005810">
    <property type="entry name" value="CoA_lig_alpha"/>
</dbReference>
<keyword evidence="2" id="KW-0547">Nucleotide-binding</keyword>
<dbReference type="GO" id="GO:0009361">
    <property type="term" value="C:succinate-CoA ligase complex (ADP-forming)"/>
    <property type="evidence" value="ECO:0007669"/>
    <property type="project" value="TreeGrafter"/>
</dbReference>
<dbReference type="Pfam" id="PF02629">
    <property type="entry name" value="CoA_binding"/>
    <property type="match status" value="1"/>
</dbReference>
<protein>
    <submittedName>
        <fullName evidence="5">CoA-binding protein</fullName>
    </submittedName>
</protein>
<dbReference type="GO" id="GO:0004775">
    <property type="term" value="F:succinate-CoA ligase (ADP-forming) activity"/>
    <property type="evidence" value="ECO:0007669"/>
    <property type="project" value="TreeGrafter"/>
</dbReference>
<dbReference type="Proteomes" id="UP000269154">
    <property type="component" value="Unassembled WGS sequence"/>
</dbReference>
<dbReference type="Gene3D" id="3.40.50.720">
    <property type="entry name" value="NAD(P)-binding Rossmann-like Domain"/>
    <property type="match status" value="1"/>
</dbReference>
<keyword evidence="6" id="KW-1185">Reference proteome</keyword>
<dbReference type="OrthoDB" id="9807196at2"/>
<evidence type="ECO:0000256" key="1">
    <source>
        <dbReference type="ARBA" id="ARBA00022598"/>
    </source>
</evidence>
<evidence type="ECO:0000256" key="2">
    <source>
        <dbReference type="ARBA" id="ARBA00022741"/>
    </source>
</evidence>
<name>A0A3N6PF92_9CYAN</name>
<dbReference type="GO" id="GO:0006099">
    <property type="term" value="P:tricarboxylic acid cycle"/>
    <property type="evidence" value="ECO:0007669"/>
    <property type="project" value="TreeGrafter"/>
</dbReference>
<dbReference type="PANTHER" id="PTHR11117:SF2">
    <property type="entry name" value="SUCCINATE--COA LIGASE [ADP_GDP-FORMING] SUBUNIT ALPHA, MITOCHONDRIAL"/>
    <property type="match status" value="1"/>
</dbReference>
<evidence type="ECO:0000313" key="6">
    <source>
        <dbReference type="Proteomes" id="UP000269154"/>
    </source>
</evidence>
<dbReference type="PIRSF" id="PIRSF001553">
    <property type="entry name" value="SucCS_alpha"/>
    <property type="match status" value="1"/>
</dbReference>
<dbReference type="EMBL" id="RCBY01000165">
    <property type="protein sequence ID" value="RQH31659.1"/>
    <property type="molecule type" value="Genomic_DNA"/>
</dbReference>
<proteinExistence type="predicted"/>
<dbReference type="Pfam" id="PF00549">
    <property type="entry name" value="Ligase_CoA"/>
    <property type="match status" value="1"/>
</dbReference>
<sequence>MNLTLDSKVIVQGVTEKMSTQIALMMKSYGTNVVAGISPGEGGQEWSGIPVFSLVEQAVAKVGIIDTTLIVVPAYRVLDASLEAIASGIKQIVIVTEGVPPLDMVQLLRKAEATETLIVGPNCAGIIVPDKLLLGTHPTQFYTPGPVGIISRSNTLTYEVAWELTKSRLGQSICVSIGCDPIVGSSFLQWLQILDEDDRTELIVLVGEVGGASEEIAASYISETIDKPVVAYIAGIYAPINQNYTHASSLISARNSRVKHNFHNQMKSKISAFKEFKIPVAKRPSEIPSLVKYSLEKKYV</sequence>
<dbReference type="GO" id="GO:0000166">
    <property type="term" value="F:nucleotide binding"/>
    <property type="evidence" value="ECO:0007669"/>
    <property type="project" value="UniProtKB-KW"/>
</dbReference>
<dbReference type="InterPro" id="IPR016102">
    <property type="entry name" value="Succinyl-CoA_synth-like"/>
</dbReference>
<organism evidence="5 6">
    <name type="scientific">Okeania hirsuta</name>
    <dbReference type="NCBI Taxonomy" id="1458930"/>
    <lineage>
        <taxon>Bacteria</taxon>
        <taxon>Bacillati</taxon>
        <taxon>Cyanobacteriota</taxon>
        <taxon>Cyanophyceae</taxon>
        <taxon>Oscillatoriophycideae</taxon>
        <taxon>Oscillatoriales</taxon>
        <taxon>Microcoleaceae</taxon>
        <taxon>Okeania</taxon>
    </lineage>
</organism>
<dbReference type="InterPro" id="IPR036291">
    <property type="entry name" value="NAD(P)-bd_dom_sf"/>
</dbReference>
<dbReference type="GO" id="GO:0004776">
    <property type="term" value="F:succinate-CoA ligase (GDP-forming) activity"/>
    <property type="evidence" value="ECO:0007669"/>
    <property type="project" value="TreeGrafter"/>
</dbReference>
<evidence type="ECO:0000313" key="5">
    <source>
        <dbReference type="EMBL" id="RQH31659.1"/>
    </source>
</evidence>
<feature type="active site" description="Tele-phosphohistidine intermediate" evidence="3">
    <location>
        <position position="246"/>
    </location>
</feature>
<keyword evidence="1" id="KW-0436">Ligase</keyword>
<evidence type="ECO:0000259" key="4">
    <source>
        <dbReference type="SMART" id="SM00881"/>
    </source>
</evidence>
<reference evidence="5 6" key="1">
    <citation type="journal article" date="2018" name="ACS Chem. Biol.">
        <title>Ketoreductase domain dysfunction expands chemodiversity: malyngamide biosynthesis in the cyanobacterium Okeania hirsuta.</title>
        <authorList>
            <person name="Moss N.A."/>
            <person name="Leao T."/>
            <person name="Rankin M."/>
            <person name="McCullough T.M."/>
            <person name="Qu P."/>
            <person name="Korobeynikov A."/>
            <person name="Smith J.L."/>
            <person name="Gerwick L."/>
            <person name="Gerwick W.H."/>
        </authorList>
    </citation>
    <scope>NUCLEOTIDE SEQUENCE [LARGE SCALE GENOMIC DNA]</scope>
    <source>
        <strain evidence="5 6">PAB10Feb10-1</strain>
    </source>
</reference>
<dbReference type="AlphaFoldDB" id="A0A3N6PF92"/>
<dbReference type="InterPro" id="IPR005811">
    <property type="entry name" value="SUCC_ACL_C"/>
</dbReference>
<dbReference type="PANTHER" id="PTHR11117">
    <property type="entry name" value="SUCCINYL-COA LIGASE SUBUNIT ALPHA"/>
    <property type="match status" value="1"/>
</dbReference>
<dbReference type="InterPro" id="IPR003781">
    <property type="entry name" value="CoA-bd"/>
</dbReference>
<dbReference type="PRINTS" id="PR01798">
    <property type="entry name" value="SCOASYNTHASE"/>
</dbReference>
<dbReference type="SUPFAM" id="SSF52210">
    <property type="entry name" value="Succinyl-CoA synthetase domains"/>
    <property type="match status" value="1"/>
</dbReference>
<gene>
    <name evidence="5" type="ORF">D5R40_23105</name>
</gene>
<comment type="caution">
    <text evidence="5">The sequence shown here is derived from an EMBL/GenBank/DDBJ whole genome shotgun (WGS) entry which is preliminary data.</text>
</comment>
<dbReference type="Gene3D" id="3.40.50.261">
    <property type="entry name" value="Succinyl-CoA synthetase domains"/>
    <property type="match status" value="1"/>
</dbReference>